<evidence type="ECO:0000313" key="7">
    <source>
        <dbReference type="Proteomes" id="UP000091820"/>
    </source>
</evidence>
<evidence type="ECO:0000259" key="5">
    <source>
        <dbReference type="SMART" id="SM01142"/>
    </source>
</evidence>
<keyword evidence="3" id="KW-0347">Helicase</keyword>
<evidence type="ECO:0000256" key="3">
    <source>
        <dbReference type="ARBA" id="ARBA00022806"/>
    </source>
</evidence>
<reference evidence="7" key="1">
    <citation type="submission" date="2014-03" db="EMBL/GenBank/DDBJ databases">
        <authorList>
            <person name="Aksoy S."/>
            <person name="Warren W."/>
            <person name="Wilson R.K."/>
        </authorList>
    </citation>
    <scope>NUCLEOTIDE SEQUENCE [LARGE SCALE GENOMIC DNA]</scope>
    <source>
        <strain evidence="7">IAEA</strain>
    </source>
</reference>
<evidence type="ECO:0000313" key="6">
    <source>
        <dbReference type="EnsemblMetazoa" id="GBRI034888-PA"/>
    </source>
</evidence>
<dbReference type="InterPro" id="IPR012961">
    <property type="entry name" value="Ski2/MTR4_C"/>
</dbReference>
<evidence type="ECO:0000256" key="1">
    <source>
        <dbReference type="ARBA" id="ARBA00022741"/>
    </source>
</evidence>
<proteinExistence type="predicted"/>
<sequence length="144" mass="16602">MNRQPKISPLQSWEIFLQSRSTSSQTVALLSCFVCDEKSSETIKCVEELSGPLRSMPDLARRIVKISTECKLELDEEAYVEKFRPYLMDLLLIWCKGASFLSVCEMTDIFEGSVIRCLRRLEELLYQICQIAKGVGEHHRYFGI</sequence>
<evidence type="ECO:0000256" key="2">
    <source>
        <dbReference type="ARBA" id="ARBA00022801"/>
    </source>
</evidence>
<dbReference type="Gene3D" id="1.10.3380.30">
    <property type="match status" value="1"/>
</dbReference>
<organism evidence="6 7">
    <name type="scientific">Glossina brevipalpis</name>
    <dbReference type="NCBI Taxonomy" id="37001"/>
    <lineage>
        <taxon>Eukaryota</taxon>
        <taxon>Metazoa</taxon>
        <taxon>Ecdysozoa</taxon>
        <taxon>Arthropoda</taxon>
        <taxon>Hexapoda</taxon>
        <taxon>Insecta</taxon>
        <taxon>Pterygota</taxon>
        <taxon>Neoptera</taxon>
        <taxon>Endopterygota</taxon>
        <taxon>Diptera</taxon>
        <taxon>Brachycera</taxon>
        <taxon>Muscomorpha</taxon>
        <taxon>Hippoboscoidea</taxon>
        <taxon>Glossinidae</taxon>
        <taxon>Glossina</taxon>
    </lineage>
</organism>
<accession>A0A1A9WWD4</accession>
<dbReference type="GO" id="GO:0004386">
    <property type="term" value="F:helicase activity"/>
    <property type="evidence" value="ECO:0007669"/>
    <property type="project" value="UniProtKB-KW"/>
</dbReference>
<name>A0A1A9WWD4_9MUSC</name>
<evidence type="ECO:0000256" key="4">
    <source>
        <dbReference type="ARBA" id="ARBA00022840"/>
    </source>
</evidence>
<dbReference type="GO" id="GO:0005634">
    <property type="term" value="C:nucleus"/>
    <property type="evidence" value="ECO:0007669"/>
    <property type="project" value="TreeGrafter"/>
</dbReference>
<keyword evidence="2" id="KW-0378">Hydrolase</keyword>
<dbReference type="GO" id="GO:0016787">
    <property type="term" value="F:hydrolase activity"/>
    <property type="evidence" value="ECO:0007669"/>
    <property type="project" value="UniProtKB-KW"/>
</dbReference>
<feature type="domain" description="ATP-dependent RNA helicase Ski2/MTR4 C-terminal" evidence="5">
    <location>
        <begin position="2"/>
        <end position="142"/>
    </location>
</feature>
<dbReference type="GO" id="GO:0000460">
    <property type="term" value="P:maturation of 5.8S rRNA"/>
    <property type="evidence" value="ECO:0007669"/>
    <property type="project" value="TreeGrafter"/>
</dbReference>
<dbReference type="EnsemblMetazoa" id="GBRI034888-RA">
    <property type="protein sequence ID" value="GBRI034888-PA"/>
    <property type="gene ID" value="GBRI034888"/>
</dbReference>
<protein>
    <submittedName>
        <fullName evidence="6">DSHCT domain-containing protein</fullName>
    </submittedName>
</protein>
<dbReference type="STRING" id="37001.A0A1A9WWD4"/>
<dbReference type="SMART" id="SM01142">
    <property type="entry name" value="DSHCT"/>
    <property type="match status" value="1"/>
</dbReference>
<keyword evidence="1" id="KW-0547">Nucleotide-binding</keyword>
<dbReference type="PROSITE" id="PS51257">
    <property type="entry name" value="PROKAR_LIPOPROTEIN"/>
    <property type="match status" value="1"/>
</dbReference>
<dbReference type="PANTHER" id="PTHR12131:SF7">
    <property type="entry name" value="EXOSOME RNA HELICASE MTR4"/>
    <property type="match status" value="1"/>
</dbReference>
<dbReference type="PANTHER" id="PTHR12131">
    <property type="entry name" value="ATP-DEPENDENT RNA AND DNA HELICASE"/>
    <property type="match status" value="1"/>
</dbReference>
<keyword evidence="4" id="KW-0067">ATP-binding</keyword>
<keyword evidence="7" id="KW-1185">Reference proteome</keyword>
<dbReference type="Proteomes" id="UP000091820">
    <property type="component" value="Unassembled WGS sequence"/>
</dbReference>
<dbReference type="GO" id="GO:0005524">
    <property type="term" value="F:ATP binding"/>
    <property type="evidence" value="ECO:0007669"/>
    <property type="project" value="UniProtKB-KW"/>
</dbReference>
<dbReference type="VEuPathDB" id="VectorBase:GBRI034888"/>
<reference evidence="6" key="2">
    <citation type="submission" date="2020-05" db="UniProtKB">
        <authorList>
            <consortium name="EnsemblMetazoa"/>
        </authorList>
    </citation>
    <scope>IDENTIFICATION</scope>
    <source>
        <strain evidence="6">IAEA</strain>
    </source>
</reference>
<dbReference type="InterPro" id="IPR050699">
    <property type="entry name" value="RNA-DNA_Helicase"/>
</dbReference>
<dbReference type="Pfam" id="PF08148">
    <property type="entry name" value="DSHCT"/>
    <property type="match status" value="1"/>
</dbReference>
<dbReference type="AlphaFoldDB" id="A0A1A9WWD4"/>